<dbReference type="EMBL" id="CM045761">
    <property type="protein sequence ID" value="KAI8016519.1"/>
    <property type="molecule type" value="Genomic_DNA"/>
</dbReference>
<sequence length="217" mass="24062">MLQLQTKSLDHEELIHRVFTGAAATSKNAWTLGKTRNQLEVEGESDSADFSTHSNELGVSKTADLMKSTTINTSGSERKMRHSSVRAMQKKRMIGVEAFATSIDDLVNSVKTQSKELTVIHVVGGHSVTMAEAVERLYEIQGLHQTNPLLHFGILLMEMPNNREMEQRGPLHAKQGSVVDIENSKSVSFSDSQKPSIFRSYKQGWGLLIINGNNGPW</sequence>
<protein>
    <submittedName>
        <fullName evidence="1">Uncharacterized protein</fullName>
    </submittedName>
</protein>
<evidence type="ECO:0000313" key="1">
    <source>
        <dbReference type="EMBL" id="KAI8016519.1"/>
    </source>
</evidence>
<keyword evidence="2" id="KW-1185">Reference proteome</keyword>
<reference evidence="1 2" key="1">
    <citation type="journal article" date="2022" name="Plant J.">
        <title>Chromosome-level genome of Camellia lanceoleosa provides a valuable resource for understanding genome evolution and self-incompatibility.</title>
        <authorList>
            <person name="Gong W."/>
            <person name="Xiao S."/>
            <person name="Wang L."/>
            <person name="Liao Z."/>
            <person name="Chang Y."/>
            <person name="Mo W."/>
            <person name="Hu G."/>
            <person name="Li W."/>
            <person name="Zhao G."/>
            <person name="Zhu H."/>
            <person name="Hu X."/>
            <person name="Ji K."/>
            <person name="Xiang X."/>
            <person name="Song Q."/>
            <person name="Yuan D."/>
            <person name="Jin S."/>
            <person name="Zhang L."/>
        </authorList>
    </citation>
    <scope>NUCLEOTIDE SEQUENCE [LARGE SCALE GENOMIC DNA]</scope>
    <source>
        <strain evidence="1">SQ_2022a</strain>
    </source>
</reference>
<gene>
    <name evidence="1" type="ORF">LOK49_LG05G02018</name>
</gene>
<dbReference type="Proteomes" id="UP001060215">
    <property type="component" value="Chromosome 4"/>
</dbReference>
<accession>A0ACC0HTZ7</accession>
<proteinExistence type="predicted"/>
<evidence type="ECO:0000313" key="2">
    <source>
        <dbReference type="Proteomes" id="UP001060215"/>
    </source>
</evidence>
<comment type="caution">
    <text evidence="1">The sequence shown here is derived from an EMBL/GenBank/DDBJ whole genome shotgun (WGS) entry which is preliminary data.</text>
</comment>
<name>A0ACC0HTZ7_9ERIC</name>
<organism evidence="1 2">
    <name type="scientific">Camellia lanceoleosa</name>
    <dbReference type="NCBI Taxonomy" id="1840588"/>
    <lineage>
        <taxon>Eukaryota</taxon>
        <taxon>Viridiplantae</taxon>
        <taxon>Streptophyta</taxon>
        <taxon>Embryophyta</taxon>
        <taxon>Tracheophyta</taxon>
        <taxon>Spermatophyta</taxon>
        <taxon>Magnoliopsida</taxon>
        <taxon>eudicotyledons</taxon>
        <taxon>Gunneridae</taxon>
        <taxon>Pentapetalae</taxon>
        <taxon>asterids</taxon>
        <taxon>Ericales</taxon>
        <taxon>Theaceae</taxon>
        <taxon>Camellia</taxon>
    </lineage>
</organism>